<keyword evidence="2 6" id="KW-0863">Zinc-finger</keyword>
<reference evidence="9" key="1">
    <citation type="journal article" date="2020" name="Stud. Mycol.">
        <title>101 Dothideomycetes genomes: a test case for predicting lifestyles and emergence of pathogens.</title>
        <authorList>
            <person name="Haridas S."/>
            <person name="Albert R."/>
            <person name="Binder M."/>
            <person name="Bloem J."/>
            <person name="Labutti K."/>
            <person name="Salamov A."/>
            <person name="Andreopoulos B."/>
            <person name="Baker S."/>
            <person name="Barry K."/>
            <person name="Bills G."/>
            <person name="Bluhm B."/>
            <person name="Cannon C."/>
            <person name="Castanera R."/>
            <person name="Culley D."/>
            <person name="Daum C."/>
            <person name="Ezra D."/>
            <person name="Gonzalez J."/>
            <person name="Henrissat B."/>
            <person name="Kuo A."/>
            <person name="Liang C."/>
            <person name="Lipzen A."/>
            <person name="Lutzoni F."/>
            <person name="Magnuson J."/>
            <person name="Mondo S."/>
            <person name="Nolan M."/>
            <person name="Ohm R."/>
            <person name="Pangilinan J."/>
            <person name="Park H.-J."/>
            <person name="Ramirez L."/>
            <person name="Alfaro M."/>
            <person name="Sun H."/>
            <person name="Tritt A."/>
            <person name="Yoshinaga Y."/>
            <person name="Zwiers L.-H."/>
            <person name="Turgeon B."/>
            <person name="Goodwin S."/>
            <person name="Spatafora J."/>
            <person name="Crous P."/>
            <person name="Grigoriev I."/>
        </authorList>
    </citation>
    <scope>NUCLEOTIDE SEQUENCE</scope>
    <source>
        <strain evidence="9">ATCC 74209</strain>
    </source>
</reference>
<evidence type="ECO:0000256" key="2">
    <source>
        <dbReference type="ARBA" id="ARBA00022771"/>
    </source>
</evidence>
<dbReference type="GO" id="GO:0048254">
    <property type="term" value="P:snoRNA localization"/>
    <property type="evidence" value="ECO:0007669"/>
    <property type="project" value="TreeGrafter"/>
</dbReference>
<evidence type="ECO:0000256" key="7">
    <source>
        <dbReference type="SAM" id="MobiDB-lite"/>
    </source>
</evidence>
<feature type="domain" description="HIT-type" evidence="8">
    <location>
        <begin position="11"/>
        <end position="45"/>
    </location>
</feature>
<dbReference type="SUPFAM" id="SSF144232">
    <property type="entry name" value="HIT/MYND zinc finger-like"/>
    <property type="match status" value="1"/>
</dbReference>
<dbReference type="GO" id="GO:0070761">
    <property type="term" value="C:pre-snoRNP complex"/>
    <property type="evidence" value="ECO:0007669"/>
    <property type="project" value="TreeGrafter"/>
</dbReference>
<dbReference type="Pfam" id="PF04438">
    <property type="entry name" value="zf-HIT"/>
    <property type="match status" value="1"/>
</dbReference>
<evidence type="ECO:0000256" key="3">
    <source>
        <dbReference type="ARBA" id="ARBA00022833"/>
    </source>
</evidence>
<dbReference type="PANTHER" id="PTHR13483">
    <property type="entry name" value="BOX C_D SNORNA PROTEIN 1-RELATED"/>
    <property type="match status" value="1"/>
</dbReference>
<keyword evidence="10" id="KW-1185">Reference proteome</keyword>
<dbReference type="GO" id="GO:0000492">
    <property type="term" value="P:box C/D snoRNP assembly"/>
    <property type="evidence" value="ECO:0007669"/>
    <property type="project" value="TreeGrafter"/>
</dbReference>
<dbReference type="OrthoDB" id="272357at2759"/>
<comment type="similarity">
    <text evidence="5">Belongs to the BCD1 family.</text>
</comment>
<name>A0A9P4MUI7_9PLEO</name>
<dbReference type="Pfam" id="PF25790">
    <property type="entry name" value="BCD1"/>
    <property type="match status" value="1"/>
</dbReference>
<comment type="caution">
    <text evidence="9">The sequence shown here is derived from an EMBL/GenBank/DDBJ whole genome shotgun (WGS) entry which is preliminary data.</text>
</comment>
<dbReference type="EMBL" id="ML994277">
    <property type="protein sequence ID" value="KAF2197105.1"/>
    <property type="molecule type" value="Genomic_DNA"/>
</dbReference>
<keyword evidence="1" id="KW-0479">Metal-binding</keyword>
<feature type="region of interest" description="Disordered" evidence="7">
    <location>
        <begin position="180"/>
        <end position="279"/>
    </location>
</feature>
<evidence type="ECO:0000256" key="1">
    <source>
        <dbReference type="ARBA" id="ARBA00022723"/>
    </source>
</evidence>
<dbReference type="CDD" id="cd23023">
    <property type="entry name" value="zf-HIT_BCD1"/>
    <property type="match status" value="1"/>
</dbReference>
<evidence type="ECO:0000256" key="4">
    <source>
        <dbReference type="ARBA" id="ARBA00049598"/>
    </source>
</evidence>
<dbReference type="Gene3D" id="3.30.60.190">
    <property type="match status" value="1"/>
</dbReference>
<comment type="function">
    <text evidence="4">Required for box C/D snoRNAs accumulation involved in snoRNA processing, snoRNA transport to the nucleolus and ribosome biogenesis.</text>
</comment>
<dbReference type="PROSITE" id="PS51083">
    <property type="entry name" value="ZF_HIT"/>
    <property type="match status" value="1"/>
</dbReference>
<dbReference type="GO" id="GO:0000463">
    <property type="term" value="P:maturation of LSU-rRNA from tricistronic rRNA transcript (SSU-rRNA, 5.8S rRNA, LSU-rRNA)"/>
    <property type="evidence" value="ECO:0007669"/>
    <property type="project" value="TreeGrafter"/>
</dbReference>
<sequence length="392" mass="43036">MADQTVLSELCSICNTNKFKYCCPGCAARTCSLPCYKRHQQWAQCSGKRDPTKYVKKSQLSTPAGIDHDFNFITGIERGLDRAEKNVKDRGIILNETRAPTKKGEVQRGHYAAAGVNVIKAPKGLSRQKDNTTHRSARGRIIWTVEWIHEDKSRTITETTELAPLLPTYLSITGHEAGLSKKKRKRAAQDQDEAQPVEKVQKEDGPAPTTSKTTEPTETETGNEEPKTSDAPAASLVANTSPQGPQPSAGKSSSEADPTVPLPTIANTQPQPTHPDYHFYLLKPRTNSQKRVLIPLSPSALLSESLRGQTVLEFPTIYVLTTPVESLPQDFMLEAQYLKQVAEEEKELEEALKAVDPEKLKALRGGEEGGKAEEVDSRAILDVLKMDAGALV</sequence>
<evidence type="ECO:0000313" key="10">
    <source>
        <dbReference type="Proteomes" id="UP000799536"/>
    </source>
</evidence>
<accession>A0A9P4MUI7</accession>
<organism evidence="9 10">
    <name type="scientific">Delitschia confertaspora ATCC 74209</name>
    <dbReference type="NCBI Taxonomy" id="1513339"/>
    <lineage>
        <taxon>Eukaryota</taxon>
        <taxon>Fungi</taxon>
        <taxon>Dikarya</taxon>
        <taxon>Ascomycota</taxon>
        <taxon>Pezizomycotina</taxon>
        <taxon>Dothideomycetes</taxon>
        <taxon>Pleosporomycetidae</taxon>
        <taxon>Pleosporales</taxon>
        <taxon>Delitschiaceae</taxon>
        <taxon>Delitschia</taxon>
    </lineage>
</organism>
<evidence type="ECO:0000259" key="8">
    <source>
        <dbReference type="PROSITE" id="PS51083"/>
    </source>
</evidence>
<evidence type="ECO:0000256" key="5">
    <source>
        <dbReference type="ARBA" id="ARBA00049654"/>
    </source>
</evidence>
<keyword evidence="3" id="KW-0862">Zinc</keyword>
<dbReference type="InterPro" id="IPR007529">
    <property type="entry name" value="Znf_HIT"/>
</dbReference>
<evidence type="ECO:0000256" key="6">
    <source>
        <dbReference type="PROSITE-ProRule" id="PRU00453"/>
    </source>
</evidence>
<dbReference type="PANTHER" id="PTHR13483:SF11">
    <property type="entry name" value="ZINC FINGER HIT DOMAIN-CONTAINING PROTEIN 3"/>
    <property type="match status" value="1"/>
</dbReference>
<dbReference type="GO" id="GO:0008270">
    <property type="term" value="F:zinc ion binding"/>
    <property type="evidence" value="ECO:0007669"/>
    <property type="project" value="UniProtKB-UniRule"/>
</dbReference>
<evidence type="ECO:0000313" key="9">
    <source>
        <dbReference type="EMBL" id="KAF2197105.1"/>
    </source>
</evidence>
<dbReference type="GO" id="GO:0005634">
    <property type="term" value="C:nucleus"/>
    <property type="evidence" value="ECO:0007669"/>
    <property type="project" value="TreeGrafter"/>
</dbReference>
<protein>
    <recommendedName>
        <fullName evidence="8">HIT-type domain-containing protein</fullName>
    </recommendedName>
</protein>
<dbReference type="Proteomes" id="UP000799536">
    <property type="component" value="Unassembled WGS sequence"/>
</dbReference>
<dbReference type="InterPro" id="IPR057721">
    <property type="entry name" value="BCD1_alpha/beta"/>
</dbReference>
<proteinExistence type="inferred from homology"/>
<dbReference type="AlphaFoldDB" id="A0A9P4MUI7"/>
<gene>
    <name evidence="9" type="ORF">GQ43DRAFT_444522</name>
</gene>
<dbReference type="InterPro" id="IPR051639">
    <property type="entry name" value="BCD1"/>
</dbReference>